<reference evidence="13 14" key="1">
    <citation type="submission" date="2021-04" db="EMBL/GenBank/DDBJ databases">
        <authorList>
            <person name="Bliznina A."/>
        </authorList>
    </citation>
    <scope>NUCLEOTIDE SEQUENCE [LARGE SCALE GENOMIC DNA]</scope>
</reference>
<feature type="transmembrane region" description="Helical" evidence="11">
    <location>
        <begin position="257"/>
        <end position="280"/>
    </location>
</feature>
<feature type="domain" description="G-protein coupled receptors family 1 profile" evidence="12">
    <location>
        <begin position="271"/>
        <end position="557"/>
    </location>
</feature>
<feature type="transmembrane region" description="Helical" evidence="11">
    <location>
        <begin position="538"/>
        <end position="559"/>
    </location>
</feature>
<evidence type="ECO:0000256" key="3">
    <source>
        <dbReference type="ARBA" id="ARBA00022692"/>
    </source>
</evidence>
<dbReference type="InterPro" id="IPR017452">
    <property type="entry name" value="GPCR_Rhodpsn_7TM"/>
</dbReference>
<keyword evidence="14" id="KW-1185">Reference proteome</keyword>
<keyword evidence="9 10" id="KW-0807">Transducer</keyword>
<keyword evidence="5 10" id="KW-0297">G-protein coupled receptor</keyword>
<dbReference type="Pfam" id="PF00001">
    <property type="entry name" value="7tm_1"/>
    <property type="match status" value="1"/>
</dbReference>
<dbReference type="Gene3D" id="1.20.1070.10">
    <property type="entry name" value="Rhodopsin 7-helix transmembrane proteins"/>
    <property type="match status" value="1"/>
</dbReference>
<evidence type="ECO:0000256" key="2">
    <source>
        <dbReference type="ARBA" id="ARBA00022475"/>
    </source>
</evidence>
<evidence type="ECO:0000256" key="4">
    <source>
        <dbReference type="ARBA" id="ARBA00022989"/>
    </source>
</evidence>
<keyword evidence="2" id="KW-1003">Cell membrane</keyword>
<dbReference type="EMBL" id="OU015568">
    <property type="protein sequence ID" value="CAG5080505.1"/>
    <property type="molecule type" value="Genomic_DNA"/>
</dbReference>
<evidence type="ECO:0000256" key="6">
    <source>
        <dbReference type="ARBA" id="ARBA00023136"/>
    </source>
</evidence>
<name>A0ABN7RME1_OIKDI</name>
<feature type="transmembrane region" description="Helical" evidence="11">
    <location>
        <begin position="391"/>
        <end position="414"/>
    </location>
</feature>
<evidence type="ECO:0000256" key="7">
    <source>
        <dbReference type="ARBA" id="ARBA00023170"/>
    </source>
</evidence>
<feature type="transmembrane region" description="Helical" evidence="11">
    <location>
        <begin position="347"/>
        <end position="370"/>
    </location>
</feature>
<protein>
    <submittedName>
        <fullName evidence="13">Oidioi.mRNA.OKI2018_I69.PAR.g9620.t1.cds</fullName>
    </submittedName>
</protein>
<evidence type="ECO:0000313" key="13">
    <source>
        <dbReference type="EMBL" id="CAG5080505.1"/>
    </source>
</evidence>
<dbReference type="CDD" id="cd00637">
    <property type="entry name" value="7tm_classA_rhodopsin-like"/>
    <property type="match status" value="1"/>
</dbReference>
<evidence type="ECO:0000256" key="8">
    <source>
        <dbReference type="ARBA" id="ARBA00023180"/>
    </source>
</evidence>
<dbReference type="PANTHER" id="PTHR24246:SF27">
    <property type="entry name" value="ADENOSINE RECEPTOR, ISOFORM A"/>
    <property type="match status" value="1"/>
</dbReference>
<comment type="subcellular location">
    <subcellularLocation>
        <location evidence="1">Cell membrane</location>
        <topology evidence="1">Multi-pass membrane protein</topology>
    </subcellularLocation>
</comment>
<keyword evidence="4 11" id="KW-1133">Transmembrane helix</keyword>
<keyword evidence="3 10" id="KW-0812">Transmembrane</keyword>
<evidence type="ECO:0000256" key="11">
    <source>
        <dbReference type="SAM" id="Phobius"/>
    </source>
</evidence>
<dbReference type="SUPFAM" id="SSF81321">
    <property type="entry name" value="Family A G protein-coupled receptor-like"/>
    <property type="match status" value="1"/>
</dbReference>
<feature type="transmembrane region" description="Helical" evidence="11">
    <location>
        <begin position="446"/>
        <end position="471"/>
    </location>
</feature>
<dbReference type="Proteomes" id="UP001158576">
    <property type="component" value="Chromosome PAR"/>
</dbReference>
<proteinExistence type="inferred from homology"/>
<keyword evidence="8" id="KW-0325">Glycoprotein</keyword>
<evidence type="ECO:0000256" key="9">
    <source>
        <dbReference type="ARBA" id="ARBA00023224"/>
    </source>
</evidence>
<organism evidence="13 14">
    <name type="scientific">Oikopleura dioica</name>
    <name type="common">Tunicate</name>
    <dbReference type="NCBI Taxonomy" id="34765"/>
    <lineage>
        <taxon>Eukaryota</taxon>
        <taxon>Metazoa</taxon>
        <taxon>Chordata</taxon>
        <taxon>Tunicata</taxon>
        <taxon>Appendicularia</taxon>
        <taxon>Copelata</taxon>
        <taxon>Oikopleuridae</taxon>
        <taxon>Oikopleura</taxon>
    </lineage>
</organism>
<dbReference type="PANTHER" id="PTHR24246">
    <property type="entry name" value="OLFACTORY RECEPTOR AND ADENOSINE RECEPTOR"/>
    <property type="match status" value="1"/>
</dbReference>
<dbReference type="PROSITE" id="PS00237">
    <property type="entry name" value="G_PROTEIN_RECEP_F1_1"/>
    <property type="match status" value="1"/>
</dbReference>
<dbReference type="PROSITE" id="PS50262">
    <property type="entry name" value="G_PROTEIN_RECEP_F1_2"/>
    <property type="match status" value="1"/>
</dbReference>
<evidence type="ECO:0000259" key="12">
    <source>
        <dbReference type="PROSITE" id="PS50262"/>
    </source>
</evidence>
<keyword evidence="7 10" id="KW-0675">Receptor</keyword>
<evidence type="ECO:0000256" key="10">
    <source>
        <dbReference type="RuleBase" id="RU000688"/>
    </source>
</evidence>
<evidence type="ECO:0000313" key="14">
    <source>
        <dbReference type="Proteomes" id="UP001158576"/>
    </source>
</evidence>
<dbReference type="PRINTS" id="PR00237">
    <property type="entry name" value="GPCRRHODOPSN"/>
</dbReference>
<feature type="transmembrane region" description="Helical" evidence="11">
    <location>
        <begin position="301"/>
        <end position="323"/>
    </location>
</feature>
<comment type="similarity">
    <text evidence="10">Belongs to the G-protein coupled receptor 1 family.</text>
</comment>
<feature type="transmembrane region" description="Helical" evidence="11">
    <location>
        <begin position="502"/>
        <end position="526"/>
    </location>
</feature>
<accession>A0ABN7RME1</accession>
<evidence type="ECO:0000256" key="1">
    <source>
        <dbReference type="ARBA" id="ARBA00004651"/>
    </source>
</evidence>
<dbReference type="InterPro" id="IPR000276">
    <property type="entry name" value="GPCR_Rhodpsn"/>
</dbReference>
<evidence type="ECO:0000256" key="5">
    <source>
        <dbReference type="ARBA" id="ARBA00023040"/>
    </source>
</evidence>
<keyword evidence="6 11" id="KW-0472">Membrane</keyword>
<sequence>MCDFVDLEGIFDNHQVLTTGLLRSRKRRDVSNSDEVTQSLHEEKNIDDDFAIPMSREAIKWCSGSDDVDNECDHVIGFQPEAHWLIYNRYFFDELDGIPGDSSVINQYRNKCGSSRAGPFPKLFRANDDMQSNFGIAIENFFMPPSIESYGNSARVKNQLEHECPNLSPSQTIRSENFSKDHCEARTLKSSDDWAGYTSAPSQSSLDDKTRCHSSHLCGYPIHCDYDEWTINETKNYSRKSRFFYEINCNKSMPMLIAFYLLMIMSISTYGNVLSIVTLVSKLNCPLKMRTTRRRHVKIKLSLTIADLIPAISLLPIMVYYVLTGYGNPSPSAHYYYGMVQESKGAVWVNVSGVLYIIYLVSTAANLSLLSTERFIALKFPLRNLSFLTDTGCNSIILFIWIISIFISIIPFLMYDYFGYSFDPQVFLNSIIIKTDKTDGSRLHGLFYVFCAFVGPYFYNLILCILTLVTVHKSMSDHRIFDQSQRYISTEREIANFQFFRVTAIMVVGFSMTLLPYSIILLLFVAGVLTCGPTTSRIFVFATFFSLSACVINTVVYNISSQNFQKEVLSLIGIDNQLSSRSRIAQIGPSKRIIARRTNIKTITSDEHTLME</sequence>
<gene>
    <name evidence="13" type="ORF">OKIOD_LOCUS1178</name>
</gene>